<keyword evidence="11" id="KW-1185">Reference proteome</keyword>
<comment type="subcellular location">
    <subcellularLocation>
        <location evidence="1">Membrane</location>
        <topology evidence="1">Multi-pass membrane protein</topology>
    </subcellularLocation>
</comment>
<keyword evidence="7" id="KW-0568">Pathogenesis-related protein</keyword>
<gene>
    <name evidence="10" type="ORF">AAHA92_33285</name>
</gene>
<evidence type="ECO:0000313" key="11">
    <source>
        <dbReference type="Proteomes" id="UP001567538"/>
    </source>
</evidence>
<dbReference type="Proteomes" id="UP001567538">
    <property type="component" value="Unassembled WGS sequence"/>
</dbReference>
<comment type="similarity">
    <text evidence="2">Belongs to the MLO family.</text>
</comment>
<feature type="transmembrane region" description="Helical" evidence="9">
    <location>
        <begin position="58"/>
        <end position="78"/>
    </location>
</feature>
<keyword evidence="4" id="KW-0611">Plant defense</keyword>
<feature type="region of interest" description="Disordered" evidence="8">
    <location>
        <begin position="223"/>
        <end position="247"/>
    </location>
</feature>
<dbReference type="PANTHER" id="PTHR31942:SF53">
    <property type="entry name" value="MLO-LIKE PROTEIN 5-RELATED"/>
    <property type="match status" value="1"/>
</dbReference>
<dbReference type="AlphaFoldDB" id="A0ABD1FNH7"/>
<dbReference type="GO" id="GO:0016020">
    <property type="term" value="C:membrane"/>
    <property type="evidence" value="ECO:0007669"/>
    <property type="project" value="UniProtKB-SubCell"/>
</dbReference>
<evidence type="ECO:0000256" key="1">
    <source>
        <dbReference type="ARBA" id="ARBA00004141"/>
    </source>
</evidence>
<feature type="transmembrane region" description="Helical" evidence="9">
    <location>
        <begin position="164"/>
        <end position="192"/>
    </location>
</feature>
<sequence length="284" mass="31850">MSVGACFYVCFFRHLLYSVQKPDYSTLRHGFVSVHLSPGTKFDFQKYIKRSLEDDFKVIVGIPYGPYLWMTSVVYLLLNVKGGQVMFILSIFPLLVILAVGTKLPSLDPFHSLSECIRDNVLHLDNGIPSIFVLLSLSHEMVARPKQPLLMQYEFGLHSCFHKYFLLAVIRVCIGVGVQVICSYITLPLYALTQMGSHMKKSIFDEQTSKALMSWHNKVKKKHDHDHVPPIRTKKLGECDSSPEHSSAGLTAGAAAIAVAQSSIEMFENSPREQMTDIDLLSGP</sequence>
<keyword evidence="6 9" id="KW-0472">Membrane</keyword>
<feature type="transmembrane region" description="Helical" evidence="9">
    <location>
        <begin position="85"/>
        <end position="104"/>
    </location>
</feature>
<reference evidence="10 11" key="1">
    <citation type="submission" date="2024-06" db="EMBL/GenBank/DDBJ databases">
        <title>A chromosome level genome sequence of Diviner's sage (Salvia divinorum).</title>
        <authorList>
            <person name="Ford S.A."/>
            <person name="Ro D.-K."/>
            <person name="Ness R.W."/>
            <person name="Phillips M.A."/>
        </authorList>
    </citation>
    <scope>NUCLEOTIDE SEQUENCE [LARGE SCALE GENOMIC DNA]</scope>
    <source>
        <strain evidence="10">SAF-2024a</strain>
        <tissue evidence="10">Leaf</tissue>
    </source>
</reference>
<evidence type="ECO:0000256" key="3">
    <source>
        <dbReference type="ARBA" id="ARBA00022692"/>
    </source>
</evidence>
<evidence type="ECO:0000313" key="10">
    <source>
        <dbReference type="EMBL" id="KAL1533397.1"/>
    </source>
</evidence>
<evidence type="ECO:0000256" key="6">
    <source>
        <dbReference type="ARBA" id="ARBA00023136"/>
    </source>
</evidence>
<dbReference type="InterPro" id="IPR004326">
    <property type="entry name" value="Mlo"/>
</dbReference>
<evidence type="ECO:0000256" key="4">
    <source>
        <dbReference type="ARBA" id="ARBA00022821"/>
    </source>
</evidence>
<proteinExistence type="inferred from homology"/>
<evidence type="ECO:0000256" key="5">
    <source>
        <dbReference type="ARBA" id="ARBA00022989"/>
    </source>
</evidence>
<dbReference type="Pfam" id="PF03094">
    <property type="entry name" value="Mlo"/>
    <property type="match status" value="2"/>
</dbReference>
<accession>A0ABD1FNH7</accession>
<organism evidence="10 11">
    <name type="scientific">Salvia divinorum</name>
    <name type="common">Maria pastora</name>
    <name type="synonym">Diviner's sage</name>
    <dbReference type="NCBI Taxonomy" id="28513"/>
    <lineage>
        <taxon>Eukaryota</taxon>
        <taxon>Viridiplantae</taxon>
        <taxon>Streptophyta</taxon>
        <taxon>Embryophyta</taxon>
        <taxon>Tracheophyta</taxon>
        <taxon>Spermatophyta</taxon>
        <taxon>Magnoliopsida</taxon>
        <taxon>eudicotyledons</taxon>
        <taxon>Gunneridae</taxon>
        <taxon>Pentapetalae</taxon>
        <taxon>asterids</taxon>
        <taxon>lamiids</taxon>
        <taxon>Lamiales</taxon>
        <taxon>Lamiaceae</taxon>
        <taxon>Nepetoideae</taxon>
        <taxon>Mentheae</taxon>
        <taxon>Salviinae</taxon>
        <taxon>Salvia</taxon>
        <taxon>Salvia subgen. Calosphace</taxon>
    </lineage>
</organism>
<name>A0ABD1FNH7_SALDI</name>
<dbReference type="GO" id="GO:0006952">
    <property type="term" value="P:defense response"/>
    <property type="evidence" value="ECO:0007669"/>
    <property type="project" value="UniProtKB-KW"/>
</dbReference>
<evidence type="ECO:0000256" key="8">
    <source>
        <dbReference type="SAM" id="MobiDB-lite"/>
    </source>
</evidence>
<keyword evidence="5 9" id="KW-1133">Transmembrane helix</keyword>
<evidence type="ECO:0000256" key="9">
    <source>
        <dbReference type="SAM" id="Phobius"/>
    </source>
</evidence>
<dbReference type="PANTHER" id="PTHR31942">
    <property type="entry name" value="MLO-LIKE PROTEIN 1"/>
    <property type="match status" value="1"/>
</dbReference>
<protein>
    <submittedName>
        <fullName evidence="10">MLO-like protein 9</fullName>
    </submittedName>
</protein>
<evidence type="ECO:0000256" key="7">
    <source>
        <dbReference type="ARBA" id="ARBA00023265"/>
    </source>
</evidence>
<evidence type="ECO:0000256" key="2">
    <source>
        <dbReference type="ARBA" id="ARBA00006574"/>
    </source>
</evidence>
<dbReference type="EMBL" id="JBEAFC010000014">
    <property type="protein sequence ID" value="KAL1533397.1"/>
    <property type="molecule type" value="Genomic_DNA"/>
</dbReference>
<keyword evidence="3 9" id="KW-0812">Transmembrane</keyword>
<comment type="caution">
    <text evidence="10">The sequence shown here is derived from an EMBL/GenBank/DDBJ whole genome shotgun (WGS) entry which is preliminary data.</text>
</comment>